<dbReference type="EMBL" id="PXWF02000042">
    <property type="protein sequence ID" value="PWF55186.1"/>
    <property type="molecule type" value="Genomic_DNA"/>
</dbReference>
<sequence>MSIPILLDLSMLALVTAAGVQDLLQRRIANRLVGIFSLLALGLHLAAGGFAAAWSNWACGAATGLALFLPLYMLRGMAGGDVKLMAAVGAFAGPALALKIALATFCIGGVMALVIVLARGRVRDLLTNLAALLRPLFMRLAGMSSAIEPLPAASVGNMPYGLAIALGTMLMLSMRQA</sequence>
<feature type="transmembrane region" description="Helical" evidence="1">
    <location>
        <begin position="94"/>
        <end position="118"/>
    </location>
</feature>
<evidence type="ECO:0000313" key="3">
    <source>
        <dbReference type="EMBL" id="PWF55186.1"/>
    </source>
</evidence>
<organism evidence="3 4">
    <name type="scientific">Massilia glaciei</name>
    <dbReference type="NCBI Taxonomy" id="1524097"/>
    <lineage>
        <taxon>Bacteria</taxon>
        <taxon>Pseudomonadati</taxon>
        <taxon>Pseudomonadota</taxon>
        <taxon>Betaproteobacteria</taxon>
        <taxon>Burkholderiales</taxon>
        <taxon>Oxalobacteraceae</taxon>
        <taxon>Telluria group</taxon>
        <taxon>Massilia</taxon>
    </lineage>
</organism>
<reference evidence="3 4" key="1">
    <citation type="submission" date="2018-04" db="EMBL/GenBank/DDBJ databases">
        <title>Massilia violaceinigra sp. nov., a novel purple-pigmented bacterium isolated from Tianshan glacier, Xinjiang, China.</title>
        <authorList>
            <person name="Wang H."/>
        </authorList>
    </citation>
    <scope>NUCLEOTIDE SEQUENCE [LARGE SCALE GENOMIC DNA]</scope>
    <source>
        <strain evidence="3 4">B448-2</strain>
    </source>
</reference>
<feature type="domain" description="Prepilin type IV endopeptidase peptidase" evidence="2">
    <location>
        <begin position="11"/>
        <end position="113"/>
    </location>
</feature>
<protein>
    <recommendedName>
        <fullName evidence="2">Prepilin type IV endopeptidase peptidase domain-containing protein</fullName>
    </recommendedName>
</protein>
<keyword evidence="1" id="KW-0472">Membrane</keyword>
<keyword evidence="1" id="KW-1133">Transmembrane helix</keyword>
<dbReference type="RefSeq" id="WP_106756041.1">
    <property type="nucleotide sequence ID" value="NZ_PXWF02000042.1"/>
</dbReference>
<keyword evidence="1" id="KW-0812">Transmembrane</keyword>
<dbReference type="GO" id="GO:0004190">
    <property type="term" value="F:aspartic-type endopeptidase activity"/>
    <property type="evidence" value="ECO:0007669"/>
    <property type="project" value="InterPro"/>
</dbReference>
<name>A0A2U2I611_9BURK</name>
<evidence type="ECO:0000256" key="1">
    <source>
        <dbReference type="SAM" id="Phobius"/>
    </source>
</evidence>
<dbReference type="Proteomes" id="UP000241421">
    <property type="component" value="Unassembled WGS sequence"/>
</dbReference>
<proteinExistence type="predicted"/>
<keyword evidence="4" id="KW-1185">Reference proteome</keyword>
<feature type="transmembrane region" description="Helical" evidence="1">
    <location>
        <begin position="153"/>
        <end position="172"/>
    </location>
</feature>
<dbReference type="GO" id="GO:0016020">
    <property type="term" value="C:membrane"/>
    <property type="evidence" value="ECO:0007669"/>
    <property type="project" value="InterPro"/>
</dbReference>
<accession>A0A2U2I611</accession>
<dbReference type="OrthoDB" id="5508079at2"/>
<dbReference type="InterPro" id="IPR000045">
    <property type="entry name" value="Prepilin_IV_endopep_pep"/>
</dbReference>
<evidence type="ECO:0000259" key="2">
    <source>
        <dbReference type="Pfam" id="PF01478"/>
    </source>
</evidence>
<gene>
    <name evidence="3" type="ORF">C7C56_003140</name>
</gene>
<comment type="caution">
    <text evidence="3">The sequence shown here is derived from an EMBL/GenBank/DDBJ whole genome shotgun (WGS) entry which is preliminary data.</text>
</comment>
<dbReference type="AlphaFoldDB" id="A0A2U2I611"/>
<feature type="transmembrane region" description="Helical" evidence="1">
    <location>
        <begin position="28"/>
        <end position="47"/>
    </location>
</feature>
<evidence type="ECO:0000313" key="4">
    <source>
        <dbReference type="Proteomes" id="UP000241421"/>
    </source>
</evidence>
<dbReference type="Pfam" id="PF01478">
    <property type="entry name" value="Peptidase_A24"/>
    <property type="match status" value="1"/>
</dbReference>
<feature type="transmembrane region" description="Helical" evidence="1">
    <location>
        <begin position="54"/>
        <end position="74"/>
    </location>
</feature>
<dbReference type="Gene3D" id="1.20.120.1220">
    <property type="match status" value="1"/>
</dbReference>